<sequence length="209" mass="23085">MEANKNNATSHIPKHQSRQIPREELKTYPVYPGLPLAQITLVQTAEQLAAALADLQASTVVGFDTESRPTFHPGQKSDGPHLLQLATARHAWLFPVLNHSLPEELKMLLESGKVSLIGFETGEDLRRLRERLGVHCASVLDAGTLFASEKRITVGAVQAVARVFGQYLRKSKKVTTSNWSKLPYSDAQLSYAGNDAWVPLQVYLALQEC</sequence>
<keyword evidence="3" id="KW-0269">Exonuclease</keyword>
<evidence type="ECO:0000313" key="4">
    <source>
        <dbReference type="Proteomes" id="UP000604481"/>
    </source>
</evidence>
<dbReference type="SUPFAM" id="SSF53098">
    <property type="entry name" value="Ribonuclease H-like"/>
    <property type="match status" value="1"/>
</dbReference>
<reference evidence="3 4" key="1">
    <citation type="submission" date="2020-10" db="EMBL/GenBank/DDBJ databases">
        <title>The genome sequence of Chitinilyticum litopenaei 4Y14.</title>
        <authorList>
            <person name="Liu Y."/>
        </authorList>
    </citation>
    <scope>NUCLEOTIDE SEQUENCE [LARGE SCALE GENOMIC DNA]</scope>
    <source>
        <strain evidence="3 4">4Y14</strain>
    </source>
</reference>
<dbReference type="PANTHER" id="PTHR47765:SF2">
    <property type="entry name" value="EXONUCLEASE MUT-7 HOMOLOG"/>
    <property type="match status" value="1"/>
</dbReference>
<feature type="region of interest" description="Disordered" evidence="1">
    <location>
        <begin position="1"/>
        <end position="21"/>
    </location>
</feature>
<keyword evidence="3" id="KW-0540">Nuclease</keyword>
<dbReference type="PANTHER" id="PTHR47765">
    <property type="entry name" value="3'-5' EXONUCLEASE DOMAIN-CONTAINING PROTEIN"/>
    <property type="match status" value="1"/>
</dbReference>
<dbReference type="Pfam" id="PF01612">
    <property type="entry name" value="DNA_pol_A_exo1"/>
    <property type="match status" value="1"/>
</dbReference>
<gene>
    <name evidence="3" type="ORF">INR99_14185</name>
</gene>
<dbReference type="InterPro" id="IPR012337">
    <property type="entry name" value="RNaseH-like_sf"/>
</dbReference>
<dbReference type="Gene3D" id="3.30.420.10">
    <property type="entry name" value="Ribonuclease H-like superfamily/Ribonuclease H"/>
    <property type="match status" value="1"/>
</dbReference>
<dbReference type="CDD" id="cd06141">
    <property type="entry name" value="WRN_exo"/>
    <property type="match status" value="1"/>
</dbReference>
<dbReference type="GO" id="GO:0003676">
    <property type="term" value="F:nucleic acid binding"/>
    <property type="evidence" value="ECO:0007669"/>
    <property type="project" value="InterPro"/>
</dbReference>
<dbReference type="AlphaFoldDB" id="A0A8J7FP67"/>
<name>A0A8J7FP67_9NEIS</name>
<dbReference type="GO" id="GO:0006139">
    <property type="term" value="P:nucleobase-containing compound metabolic process"/>
    <property type="evidence" value="ECO:0007669"/>
    <property type="project" value="InterPro"/>
</dbReference>
<dbReference type="SMART" id="SM00474">
    <property type="entry name" value="35EXOc"/>
    <property type="match status" value="1"/>
</dbReference>
<evidence type="ECO:0000259" key="2">
    <source>
        <dbReference type="SMART" id="SM00474"/>
    </source>
</evidence>
<dbReference type="InterPro" id="IPR052408">
    <property type="entry name" value="Exonuclease_MUT-7-like"/>
</dbReference>
<dbReference type="InterPro" id="IPR002562">
    <property type="entry name" value="3'-5'_exonuclease_dom"/>
</dbReference>
<protein>
    <submittedName>
        <fullName evidence="3">3'-5' exonuclease domain-containing protein 2</fullName>
    </submittedName>
</protein>
<proteinExistence type="predicted"/>
<dbReference type="InterPro" id="IPR036397">
    <property type="entry name" value="RNaseH_sf"/>
</dbReference>
<keyword evidence="4" id="KW-1185">Reference proteome</keyword>
<dbReference type="EMBL" id="JADFUA010000010">
    <property type="protein sequence ID" value="MBE9610486.1"/>
    <property type="molecule type" value="Genomic_DNA"/>
</dbReference>
<dbReference type="GO" id="GO:0008408">
    <property type="term" value="F:3'-5' exonuclease activity"/>
    <property type="evidence" value="ECO:0007669"/>
    <property type="project" value="InterPro"/>
</dbReference>
<evidence type="ECO:0000256" key="1">
    <source>
        <dbReference type="SAM" id="MobiDB-lite"/>
    </source>
</evidence>
<dbReference type="Proteomes" id="UP000604481">
    <property type="component" value="Unassembled WGS sequence"/>
</dbReference>
<dbReference type="RefSeq" id="WP_194117035.1">
    <property type="nucleotide sequence ID" value="NZ_JADFUA010000010.1"/>
</dbReference>
<comment type="caution">
    <text evidence="3">The sequence shown here is derived from an EMBL/GenBank/DDBJ whole genome shotgun (WGS) entry which is preliminary data.</text>
</comment>
<organism evidence="3 4">
    <name type="scientific">Chitinilyticum piscinae</name>
    <dbReference type="NCBI Taxonomy" id="2866724"/>
    <lineage>
        <taxon>Bacteria</taxon>
        <taxon>Pseudomonadati</taxon>
        <taxon>Pseudomonadota</taxon>
        <taxon>Betaproteobacteria</taxon>
        <taxon>Neisseriales</taxon>
        <taxon>Chitinibacteraceae</taxon>
        <taxon>Chitinilyticum</taxon>
    </lineage>
</organism>
<accession>A0A8J7FP67</accession>
<keyword evidence="3" id="KW-0378">Hydrolase</keyword>
<evidence type="ECO:0000313" key="3">
    <source>
        <dbReference type="EMBL" id="MBE9610486.1"/>
    </source>
</evidence>
<feature type="domain" description="3'-5' exonuclease" evidence="2">
    <location>
        <begin position="39"/>
        <end position="208"/>
    </location>
</feature>
<feature type="compositionally biased region" description="Polar residues" evidence="1">
    <location>
        <begin position="1"/>
        <end position="10"/>
    </location>
</feature>